<accession>A0ACB9T3T9</accession>
<evidence type="ECO:0000313" key="1">
    <source>
        <dbReference type="EMBL" id="KAI4461473.1"/>
    </source>
</evidence>
<name>A0ACB9T3T9_HOLOL</name>
<protein>
    <submittedName>
        <fullName evidence="1">Uncharacterized protein</fullName>
    </submittedName>
</protein>
<evidence type="ECO:0000313" key="2">
    <source>
        <dbReference type="Proteomes" id="UP001056778"/>
    </source>
</evidence>
<keyword evidence="2" id="KW-1185">Reference proteome</keyword>
<comment type="caution">
    <text evidence="1">The sequence shown here is derived from an EMBL/GenBank/DDBJ whole genome shotgun (WGS) entry which is preliminary data.</text>
</comment>
<proteinExistence type="predicted"/>
<dbReference type="Proteomes" id="UP001056778">
    <property type="component" value="Chromosome 5"/>
</dbReference>
<gene>
    <name evidence="1" type="ORF">MML48_5g00006573</name>
</gene>
<sequence length="269" mass="29744">MKAYNMEGEINELEIEFQDNQKNASKTVSYRQVLTDRSLLLPLLLVCSMQAGQQFSGINAVFYYSKSTFQKAGLSEEHSEYATVGAGIVNFFMAVISIYLMSRFNRRSTFQVSAVSSIISLIILGIAITYINVFSWMPYISIFGVLSYVCAYGVGLGPIPYFIGSELFEVGPRPIAMALGSMANWGGNFLIAMVFPVLQDKIGPASFYIFSAITFMLLIFIRLYLPETRGRDASEVAQLMTSGFRSRPLASPINSSITNTSGTEEMKAL</sequence>
<reference evidence="1" key="1">
    <citation type="submission" date="2022-04" db="EMBL/GenBank/DDBJ databases">
        <title>Chromosome-scale genome assembly of Holotrichia oblita Faldermann.</title>
        <authorList>
            <person name="Rongchong L."/>
        </authorList>
    </citation>
    <scope>NUCLEOTIDE SEQUENCE</scope>
    <source>
        <strain evidence="1">81SQS9</strain>
    </source>
</reference>
<dbReference type="EMBL" id="CM043019">
    <property type="protein sequence ID" value="KAI4461473.1"/>
    <property type="molecule type" value="Genomic_DNA"/>
</dbReference>
<organism evidence="1 2">
    <name type="scientific">Holotrichia oblita</name>
    <name type="common">Chafer beetle</name>
    <dbReference type="NCBI Taxonomy" id="644536"/>
    <lineage>
        <taxon>Eukaryota</taxon>
        <taxon>Metazoa</taxon>
        <taxon>Ecdysozoa</taxon>
        <taxon>Arthropoda</taxon>
        <taxon>Hexapoda</taxon>
        <taxon>Insecta</taxon>
        <taxon>Pterygota</taxon>
        <taxon>Neoptera</taxon>
        <taxon>Endopterygota</taxon>
        <taxon>Coleoptera</taxon>
        <taxon>Polyphaga</taxon>
        <taxon>Scarabaeiformia</taxon>
        <taxon>Scarabaeidae</taxon>
        <taxon>Melolonthinae</taxon>
        <taxon>Holotrichia</taxon>
    </lineage>
</organism>